<dbReference type="Proteomes" id="UP000281604">
    <property type="component" value="Unassembled WGS sequence"/>
</dbReference>
<organism evidence="1 2">
    <name type="scientific">Pseudomonas syringae pv. persicae</name>
    <dbReference type="NCBI Taxonomy" id="237306"/>
    <lineage>
        <taxon>Bacteria</taxon>
        <taxon>Pseudomonadati</taxon>
        <taxon>Pseudomonadota</taxon>
        <taxon>Gammaproteobacteria</taxon>
        <taxon>Pseudomonadales</taxon>
        <taxon>Pseudomonadaceae</taxon>
        <taxon>Pseudomonas</taxon>
    </lineage>
</organism>
<accession>A0A3M4B7T6</accession>
<evidence type="ECO:0000313" key="2">
    <source>
        <dbReference type="Proteomes" id="UP000281604"/>
    </source>
</evidence>
<proteinExistence type="predicted"/>
<sequence length="45" mass="5242">MILIEAHGVGFITTEQVNARHDHVNMGFALNRLTRFFISNRFYFG</sequence>
<dbReference type="AlphaFoldDB" id="A0A3M4B7T6"/>
<name>A0A3M4B7T6_9PSED</name>
<reference evidence="1 2" key="1">
    <citation type="submission" date="2018-08" db="EMBL/GenBank/DDBJ databases">
        <title>Recombination of ecologically and evolutionarily significant loci maintains genetic cohesion in the Pseudomonas syringae species complex.</title>
        <authorList>
            <person name="Dillon M."/>
            <person name="Thakur S."/>
            <person name="Almeida R.N.D."/>
            <person name="Weir B.S."/>
            <person name="Guttman D.S."/>
        </authorList>
    </citation>
    <scope>NUCLEOTIDE SEQUENCE [LARGE SCALE GENOMIC DNA]</scope>
    <source>
        <strain evidence="1 2">ICMP 3706</strain>
    </source>
</reference>
<comment type="caution">
    <text evidence="1">The sequence shown here is derived from an EMBL/GenBank/DDBJ whole genome shotgun (WGS) entry which is preliminary data.</text>
</comment>
<protein>
    <submittedName>
        <fullName evidence="1">Uncharacterized protein</fullName>
    </submittedName>
</protein>
<gene>
    <name evidence="1" type="ORF">ALQ30_200211</name>
</gene>
<evidence type="ECO:0000313" key="1">
    <source>
        <dbReference type="EMBL" id="RMP14585.1"/>
    </source>
</evidence>
<dbReference type="EMBL" id="RBQE01000027">
    <property type="protein sequence ID" value="RMP14585.1"/>
    <property type="molecule type" value="Genomic_DNA"/>
</dbReference>